<evidence type="ECO:0000313" key="1">
    <source>
        <dbReference type="EMBL" id="KAG8585238.1"/>
    </source>
</evidence>
<accession>A0AAV7CJJ4</accession>
<dbReference type="Proteomes" id="UP000824782">
    <property type="component" value="Unassembled WGS sequence"/>
</dbReference>
<sequence length="52" mass="6226">MNGHELPNDYYTSIFCLSFWESSSSISENPELYLELYRFWTKCDVIESYVMS</sequence>
<reference evidence="1" key="1">
    <citation type="thesis" date="2020" institute="ProQuest LLC" country="789 East Eisenhower Parkway, Ann Arbor, MI, USA">
        <title>Comparative Genomics and Chromosome Evolution.</title>
        <authorList>
            <person name="Mudd A.B."/>
        </authorList>
    </citation>
    <scope>NUCLEOTIDE SEQUENCE</scope>
    <source>
        <strain evidence="1">237g6f4</strain>
        <tissue evidence="1">Blood</tissue>
    </source>
</reference>
<name>A0AAV7CJJ4_ENGPU</name>
<keyword evidence="2" id="KW-1185">Reference proteome</keyword>
<proteinExistence type="predicted"/>
<gene>
    <name evidence="1" type="ORF">GDO81_004940</name>
</gene>
<dbReference type="EMBL" id="WNYA01000002">
    <property type="protein sequence ID" value="KAG8585238.1"/>
    <property type="molecule type" value="Genomic_DNA"/>
</dbReference>
<dbReference type="AlphaFoldDB" id="A0AAV7CJJ4"/>
<protein>
    <recommendedName>
        <fullName evidence="3">Maturase K</fullName>
    </recommendedName>
</protein>
<organism evidence="1 2">
    <name type="scientific">Engystomops pustulosus</name>
    <name type="common">Tungara frog</name>
    <name type="synonym">Physalaemus pustulosus</name>
    <dbReference type="NCBI Taxonomy" id="76066"/>
    <lineage>
        <taxon>Eukaryota</taxon>
        <taxon>Metazoa</taxon>
        <taxon>Chordata</taxon>
        <taxon>Craniata</taxon>
        <taxon>Vertebrata</taxon>
        <taxon>Euteleostomi</taxon>
        <taxon>Amphibia</taxon>
        <taxon>Batrachia</taxon>
        <taxon>Anura</taxon>
        <taxon>Neobatrachia</taxon>
        <taxon>Hyloidea</taxon>
        <taxon>Leptodactylidae</taxon>
        <taxon>Leiuperinae</taxon>
        <taxon>Engystomops</taxon>
    </lineage>
</organism>
<evidence type="ECO:0000313" key="2">
    <source>
        <dbReference type="Proteomes" id="UP000824782"/>
    </source>
</evidence>
<comment type="caution">
    <text evidence="1">The sequence shown here is derived from an EMBL/GenBank/DDBJ whole genome shotgun (WGS) entry which is preliminary data.</text>
</comment>
<evidence type="ECO:0008006" key="3">
    <source>
        <dbReference type="Google" id="ProtNLM"/>
    </source>
</evidence>